<evidence type="ECO:0000256" key="1">
    <source>
        <dbReference type="ARBA" id="ARBA00002286"/>
    </source>
</evidence>
<comment type="caution">
    <text evidence="4">The sequence shown here is derived from an EMBL/GenBank/DDBJ whole genome shotgun (WGS) entry which is preliminary data.</text>
</comment>
<dbReference type="InterPro" id="IPR001584">
    <property type="entry name" value="Integrase_cat-core"/>
</dbReference>
<proteinExistence type="predicted"/>
<evidence type="ECO:0000313" key="4">
    <source>
        <dbReference type="EMBL" id="MCC3146078.1"/>
    </source>
</evidence>
<dbReference type="InterPro" id="IPR025948">
    <property type="entry name" value="HTH-like_dom"/>
</dbReference>
<dbReference type="PANTHER" id="PTHR46889:SF4">
    <property type="entry name" value="TRANSPOSASE INSO FOR INSERTION SEQUENCE ELEMENT IS911B-RELATED"/>
    <property type="match status" value="1"/>
</dbReference>
<dbReference type="InterPro" id="IPR050900">
    <property type="entry name" value="Transposase_IS3/IS150/IS904"/>
</dbReference>
<keyword evidence="5" id="KW-1185">Reference proteome</keyword>
<protein>
    <submittedName>
        <fullName evidence="4">IS3 family transposase</fullName>
    </submittedName>
</protein>
<dbReference type="Pfam" id="PF00665">
    <property type="entry name" value="rve"/>
    <property type="match status" value="1"/>
</dbReference>
<dbReference type="GO" id="GO:0004803">
    <property type="term" value="F:transposase activity"/>
    <property type="evidence" value="ECO:0007669"/>
    <property type="project" value="InterPro"/>
</dbReference>
<dbReference type="Pfam" id="PF13333">
    <property type="entry name" value="rve_2"/>
    <property type="match status" value="1"/>
</dbReference>
<feature type="domain" description="Integrase catalytic" evidence="3">
    <location>
        <begin position="209"/>
        <end position="370"/>
    </location>
</feature>
<dbReference type="InterPro" id="IPR048020">
    <property type="entry name" value="Transpos_IS3"/>
</dbReference>
<evidence type="ECO:0000259" key="3">
    <source>
        <dbReference type="PROSITE" id="PS50994"/>
    </source>
</evidence>
<dbReference type="Gene3D" id="3.30.420.10">
    <property type="entry name" value="Ribonuclease H-like superfamily/Ribonuclease H"/>
    <property type="match status" value="1"/>
</dbReference>
<accession>A0AAW4X2T0</accession>
<dbReference type="RefSeq" id="WP_229346775.1">
    <property type="nucleotide sequence ID" value="NZ_JAJFAT010000043.1"/>
</dbReference>
<dbReference type="PANTHER" id="PTHR46889">
    <property type="entry name" value="TRANSPOSASE INSF FOR INSERTION SEQUENCE IS3B-RELATED"/>
    <property type="match status" value="1"/>
</dbReference>
<dbReference type="SUPFAM" id="SSF46689">
    <property type="entry name" value="Homeodomain-like"/>
    <property type="match status" value="1"/>
</dbReference>
<sequence length="375" mass="43657">MEENIMPTKYPEEMKRKVVALANNGKNQTEILKEYGMARSTLHKWIKDYNNSGSFSAKDNRTDKEKELIKLQKENKQLKMENDIFKASGADNGTKIAVIKANRDKYSISAMCRALNISRGMIYYTPKENQVNTELESEVIAIHKASRNHYGTRKIKRELAKKGYHVSKRRIGKIMKKYGLVSTYTKKQYKVHSPSCNEDKIANVVNREFDKEEALDVVVSDLTYVNVKGKWNYICLIIDLFNREFIGYAAGKKKNAELVTEAFKSIKRPLDQINILHTDRGNEFKNKAIDDILDSFDIERSLSNKGCPYDNAVAEAAFKVVKTEFAYDRIFNSFEELEYELFDYVNWYNNHRIHGSLDYLTPVEYRYLMFDKKLL</sequence>
<dbReference type="NCBIfam" id="NF033516">
    <property type="entry name" value="transpos_IS3"/>
    <property type="match status" value="1"/>
</dbReference>
<organism evidence="4 5">
    <name type="scientific">Halanaerobium polyolivorans</name>
    <dbReference type="NCBI Taxonomy" id="2886943"/>
    <lineage>
        <taxon>Bacteria</taxon>
        <taxon>Bacillati</taxon>
        <taxon>Bacillota</taxon>
        <taxon>Clostridia</taxon>
        <taxon>Halanaerobiales</taxon>
        <taxon>Halanaerobiaceae</taxon>
        <taxon>Halanaerobium</taxon>
    </lineage>
</organism>
<dbReference type="Proteomes" id="UP001199296">
    <property type="component" value="Unassembled WGS sequence"/>
</dbReference>
<dbReference type="Gene3D" id="1.10.10.60">
    <property type="entry name" value="Homeodomain-like"/>
    <property type="match status" value="1"/>
</dbReference>
<dbReference type="AlphaFoldDB" id="A0AAW4X2T0"/>
<comment type="function">
    <text evidence="1">Involved in the transposition of the insertion sequence.</text>
</comment>
<dbReference type="EMBL" id="JAJFAT010000043">
    <property type="protein sequence ID" value="MCC3146078.1"/>
    <property type="molecule type" value="Genomic_DNA"/>
</dbReference>
<name>A0AAW4X2T0_9FIRM</name>
<dbReference type="InterPro" id="IPR002514">
    <property type="entry name" value="Transposase_8"/>
</dbReference>
<dbReference type="GO" id="GO:0015074">
    <property type="term" value="P:DNA integration"/>
    <property type="evidence" value="ECO:0007669"/>
    <property type="project" value="InterPro"/>
</dbReference>
<dbReference type="GO" id="GO:0003677">
    <property type="term" value="F:DNA binding"/>
    <property type="evidence" value="ECO:0007669"/>
    <property type="project" value="InterPro"/>
</dbReference>
<evidence type="ECO:0000256" key="2">
    <source>
        <dbReference type="SAM" id="Coils"/>
    </source>
</evidence>
<dbReference type="SUPFAM" id="SSF53098">
    <property type="entry name" value="Ribonuclease H-like"/>
    <property type="match status" value="1"/>
</dbReference>
<evidence type="ECO:0000313" key="5">
    <source>
        <dbReference type="Proteomes" id="UP001199296"/>
    </source>
</evidence>
<dbReference type="Pfam" id="PF01527">
    <property type="entry name" value="HTH_Tnp_1"/>
    <property type="match status" value="1"/>
</dbReference>
<dbReference type="InterPro" id="IPR009057">
    <property type="entry name" value="Homeodomain-like_sf"/>
</dbReference>
<dbReference type="InterPro" id="IPR036397">
    <property type="entry name" value="RNaseH_sf"/>
</dbReference>
<dbReference type="Pfam" id="PF13276">
    <property type="entry name" value="HTH_21"/>
    <property type="match status" value="1"/>
</dbReference>
<feature type="coiled-coil region" evidence="2">
    <location>
        <begin position="61"/>
        <end position="88"/>
    </location>
</feature>
<keyword evidence="2" id="KW-0175">Coiled coil</keyword>
<dbReference type="InterPro" id="IPR012337">
    <property type="entry name" value="RNaseH-like_sf"/>
</dbReference>
<gene>
    <name evidence="4" type="ORF">LJ207_12235</name>
</gene>
<dbReference type="PROSITE" id="PS50994">
    <property type="entry name" value="INTEGRASE"/>
    <property type="match status" value="1"/>
</dbReference>
<reference evidence="4 5" key="1">
    <citation type="submission" date="2021-10" db="EMBL/GenBank/DDBJ databases">
        <authorList>
            <person name="Grouzdev D.S."/>
            <person name="Pantiukh K.S."/>
            <person name="Krutkina M.S."/>
        </authorList>
    </citation>
    <scope>NUCLEOTIDE SEQUENCE [LARGE SCALE GENOMIC DNA]</scope>
    <source>
        <strain evidence="4 5">Z-7514</strain>
    </source>
</reference>
<dbReference type="GO" id="GO:0006313">
    <property type="term" value="P:DNA transposition"/>
    <property type="evidence" value="ECO:0007669"/>
    <property type="project" value="InterPro"/>
</dbReference>